<dbReference type="SUPFAM" id="SSF53807">
    <property type="entry name" value="Helical backbone' metal receptor"/>
    <property type="match status" value="1"/>
</dbReference>
<keyword evidence="1" id="KW-0732">Signal</keyword>
<accession>A0A4R1G9I4</accession>
<evidence type="ECO:0000313" key="3">
    <source>
        <dbReference type="EMBL" id="TCK04554.1"/>
    </source>
</evidence>
<evidence type="ECO:0000256" key="1">
    <source>
        <dbReference type="ARBA" id="ARBA00022729"/>
    </source>
</evidence>
<comment type="caution">
    <text evidence="3">The sequence shown here is derived from an EMBL/GenBank/DDBJ whole genome shotgun (WGS) entry which is preliminary data.</text>
</comment>
<reference evidence="3 4" key="1">
    <citation type="submission" date="2019-03" db="EMBL/GenBank/DDBJ databases">
        <title>Genomic Encyclopedia of Archaeal and Bacterial Type Strains, Phase II (KMG-II): from individual species to whole genera.</title>
        <authorList>
            <person name="Goeker M."/>
        </authorList>
    </citation>
    <scope>NUCLEOTIDE SEQUENCE [LARGE SCALE GENOMIC DNA]</scope>
    <source>
        <strain evidence="3 4">DSM 24425</strain>
    </source>
</reference>
<dbReference type="NCBIfam" id="NF038402">
    <property type="entry name" value="TroA_like"/>
    <property type="match status" value="1"/>
</dbReference>
<dbReference type="PANTHER" id="PTHR30535:SF34">
    <property type="entry name" value="MOLYBDATE-BINDING PROTEIN MOLA"/>
    <property type="match status" value="1"/>
</dbReference>
<dbReference type="PANTHER" id="PTHR30535">
    <property type="entry name" value="VITAMIN B12-BINDING PROTEIN"/>
    <property type="match status" value="1"/>
</dbReference>
<sequence>MRSIVLFLFFLLSSVAYGFDRVVSLSPALTEVVFFVGASEKLKGATVFCSVPKRVERVGGIVNPSLEKIISLHPDAVIATTLTPRALLEKLSSYGIKVYVFRLVALSDIEKAIEEVGNLVGKDGKEKKEEFLKLLREKTERLKSCIGGQKVTFLISFRPLYVAGKRSYLGEILERAGAKVIPDVSFGALSLEFFLTEKPSLVILALKDPEDAKSFFSRFGIKSLEVDPNVFLHPSPKVLEGLEVLERKLCEKRG</sequence>
<gene>
    <name evidence="3" type="ORF">CLV27_0987</name>
</gene>
<dbReference type="EMBL" id="SMFV01000003">
    <property type="protein sequence ID" value="TCK04554.1"/>
    <property type="molecule type" value="Genomic_DNA"/>
</dbReference>
<dbReference type="GO" id="GO:0071281">
    <property type="term" value="P:cellular response to iron ion"/>
    <property type="evidence" value="ECO:0007669"/>
    <property type="project" value="TreeGrafter"/>
</dbReference>
<dbReference type="PROSITE" id="PS50983">
    <property type="entry name" value="FE_B12_PBP"/>
    <property type="match status" value="1"/>
</dbReference>
<proteinExistence type="predicted"/>
<dbReference type="InterPro" id="IPR002491">
    <property type="entry name" value="ABC_transptr_periplasmic_BD"/>
</dbReference>
<dbReference type="RefSeq" id="WP_132526383.1">
    <property type="nucleotide sequence ID" value="NZ_SMFV01000003.1"/>
</dbReference>
<dbReference type="Pfam" id="PF01497">
    <property type="entry name" value="Peripla_BP_2"/>
    <property type="match status" value="1"/>
</dbReference>
<feature type="domain" description="Fe/B12 periplasmic-binding" evidence="2">
    <location>
        <begin position="21"/>
        <end position="254"/>
    </location>
</feature>
<organism evidence="3 4">
    <name type="scientific">Phorcysia thermohydrogeniphila</name>
    <dbReference type="NCBI Taxonomy" id="936138"/>
    <lineage>
        <taxon>Bacteria</taxon>
        <taxon>Pseudomonadati</taxon>
        <taxon>Aquificota</taxon>
        <taxon>Aquificia</taxon>
        <taxon>Desulfurobacteriales</taxon>
        <taxon>Desulfurobacteriaceae</taxon>
        <taxon>Phorcysia</taxon>
    </lineage>
</organism>
<keyword evidence="4" id="KW-1185">Reference proteome</keyword>
<dbReference type="AlphaFoldDB" id="A0A4R1G9I4"/>
<dbReference type="Proteomes" id="UP000295777">
    <property type="component" value="Unassembled WGS sequence"/>
</dbReference>
<dbReference type="Gene3D" id="3.40.50.1980">
    <property type="entry name" value="Nitrogenase molybdenum iron protein domain"/>
    <property type="match status" value="2"/>
</dbReference>
<evidence type="ECO:0000313" key="4">
    <source>
        <dbReference type="Proteomes" id="UP000295777"/>
    </source>
</evidence>
<protein>
    <submittedName>
        <fullName evidence="3">Iron complex transport system substrate-binding protein</fullName>
    </submittedName>
</protein>
<dbReference type="InterPro" id="IPR054828">
    <property type="entry name" value="Vit_B12_bind_prot"/>
</dbReference>
<name>A0A4R1G9I4_9BACT</name>
<evidence type="ECO:0000259" key="2">
    <source>
        <dbReference type="PROSITE" id="PS50983"/>
    </source>
</evidence>
<dbReference type="OrthoDB" id="9787830at2"/>
<dbReference type="InterPro" id="IPR050902">
    <property type="entry name" value="ABC_Transporter_SBP"/>
</dbReference>